<dbReference type="EMBL" id="JAGMUX010000015">
    <property type="protein sequence ID" value="KAH7237496.1"/>
    <property type="molecule type" value="Genomic_DNA"/>
</dbReference>
<comment type="caution">
    <text evidence="2">The sequence shown here is derived from an EMBL/GenBank/DDBJ whole genome shotgun (WGS) entry which is preliminary data.</text>
</comment>
<evidence type="ECO:0000313" key="2">
    <source>
        <dbReference type="EMBL" id="KAH7237496.1"/>
    </source>
</evidence>
<feature type="compositionally biased region" description="Gly residues" evidence="1">
    <location>
        <begin position="215"/>
        <end position="224"/>
    </location>
</feature>
<organism evidence="2 3">
    <name type="scientific">Fusarium redolens</name>
    <dbReference type="NCBI Taxonomy" id="48865"/>
    <lineage>
        <taxon>Eukaryota</taxon>
        <taxon>Fungi</taxon>
        <taxon>Dikarya</taxon>
        <taxon>Ascomycota</taxon>
        <taxon>Pezizomycotina</taxon>
        <taxon>Sordariomycetes</taxon>
        <taxon>Hypocreomycetidae</taxon>
        <taxon>Hypocreales</taxon>
        <taxon>Nectriaceae</taxon>
        <taxon>Fusarium</taxon>
        <taxon>Fusarium redolens species complex</taxon>
    </lineage>
</organism>
<dbReference type="OrthoDB" id="5105362at2759"/>
<evidence type="ECO:0000313" key="3">
    <source>
        <dbReference type="Proteomes" id="UP000720189"/>
    </source>
</evidence>
<evidence type="ECO:0000256" key="1">
    <source>
        <dbReference type="SAM" id="MobiDB-lite"/>
    </source>
</evidence>
<gene>
    <name evidence="2" type="ORF">BKA55DRAFT_577617</name>
</gene>
<feature type="region of interest" description="Disordered" evidence="1">
    <location>
        <begin position="28"/>
        <end position="63"/>
    </location>
</feature>
<dbReference type="Proteomes" id="UP000720189">
    <property type="component" value="Unassembled WGS sequence"/>
</dbReference>
<keyword evidence="3" id="KW-1185">Reference proteome</keyword>
<feature type="region of interest" description="Disordered" evidence="1">
    <location>
        <begin position="212"/>
        <end position="244"/>
    </location>
</feature>
<feature type="compositionally biased region" description="Polar residues" evidence="1">
    <location>
        <begin position="43"/>
        <end position="52"/>
    </location>
</feature>
<proteinExistence type="predicted"/>
<accession>A0A9P9GEB5</accession>
<name>A0A9P9GEB5_FUSRE</name>
<sequence length="244" mass="23102">MLFPCRPNSLRDISVTCRAEVLGCLEESNGTEDGENAGRGDATGSSGDNGRLSTLRDGVGSGRVDGDGLSAGGLAGDSGSSGVRTLGLTGLARLAGSGLRVGVLGSRVSGGEVAVGDGDGSGSGDSDGLVAVGQSGGLRAVGSHGGDDLSGVDGVRDNGLGGLDGVADCAGAVGDGQGGLRGDGVGLVTVGESGSTRAVGCDGGDNLGGVVSSVGGRGVVGRSGGSSDEEASSSNLDSNHFEGY</sequence>
<dbReference type="RefSeq" id="XP_046045355.1">
    <property type="nucleotide sequence ID" value="XM_046193623.1"/>
</dbReference>
<protein>
    <submittedName>
        <fullName evidence="2">Uncharacterized protein</fullName>
    </submittedName>
</protein>
<reference evidence="2" key="1">
    <citation type="journal article" date="2021" name="Nat. Commun.">
        <title>Genetic determinants of endophytism in the Arabidopsis root mycobiome.</title>
        <authorList>
            <person name="Mesny F."/>
            <person name="Miyauchi S."/>
            <person name="Thiergart T."/>
            <person name="Pickel B."/>
            <person name="Atanasova L."/>
            <person name="Karlsson M."/>
            <person name="Huettel B."/>
            <person name="Barry K.W."/>
            <person name="Haridas S."/>
            <person name="Chen C."/>
            <person name="Bauer D."/>
            <person name="Andreopoulos W."/>
            <person name="Pangilinan J."/>
            <person name="LaButti K."/>
            <person name="Riley R."/>
            <person name="Lipzen A."/>
            <person name="Clum A."/>
            <person name="Drula E."/>
            <person name="Henrissat B."/>
            <person name="Kohler A."/>
            <person name="Grigoriev I.V."/>
            <person name="Martin F.M."/>
            <person name="Hacquard S."/>
        </authorList>
    </citation>
    <scope>NUCLEOTIDE SEQUENCE</scope>
    <source>
        <strain evidence="2">MPI-CAGE-AT-0023</strain>
    </source>
</reference>
<dbReference type="AlphaFoldDB" id="A0A9P9GEB5"/>
<dbReference type="GeneID" id="70223577"/>